<protein>
    <submittedName>
        <fullName evidence="1">I78 family peptidase inhibitor</fullName>
    </submittedName>
</protein>
<dbReference type="PANTHER" id="PTHR39600:SF1">
    <property type="entry name" value="PEPTIDASE INHIBITOR I78 FAMILY PROTEIN"/>
    <property type="match status" value="1"/>
</dbReference>
<proteinExistence type="predicted"/>
<dbReference type="Proteomes" id="UP001431784">
    <property type="component" value="Unassembled WGS sequence"/>
</dbReference>
<reference evidence="1" key="1">
    <citation type="submission" date="2023-02" db="EMBL/GenBank/DDBJ databases">
        <title>Description of Roseinatronobacter alkalisoli sp. nov., an alkaliphilic bacerium isolated from soda soil.</title>
        <authorList>
            <person name="Wei W."/>
        </authorList>
    </citation>
    <scope>NUCLEOTIDE SEQUENCE</scope>
    <source>
        <strain evidence="1">HJB301</strain>
    </source>
</reference>
<name>A0ABT5T5I3_9RHOB</name>
<gene>
    <name evidence="1" type="ORF">PUT78_04610</name>
</gene>
<sequence>MRLIAPILGLALLAACQSETPDPAPDMEASCGADDLQSLISQPLAQFQGHPDAEATRVIAPGTAVTMDFRPDRLNVEHDADLIITRIYCG</sequence>
<evidence type="ECO:0000313" key="2">
    <source>
        <dbReference type="Proteomes" id="UP001431784"/>
    </source>
</evidence>
<dbReference type="PANTHER" id="PTHR39600">
    <property type="entry name" value="PEPTIDASE INHIBITOR I78 FAMILY PROTEIN"/>
    <property type="match status" value="1"/>
</dbReference>
<accession>A0ABT5T5I3</accession>
<organism evidence="1 2">
    <name type="scientific">Roseinatronobacter alkalisoli</name>
    <dbReference type="NCBI Taxonomy" id="3028235"/>
    <lineage>
        <taxon>Bacteria</taxon>
        <taxon>Pseudomonadati</taxon>
        <taxon>Pseudomonadota</taxon>
        <taxon>Alphaproteobacteria</taxon>
        <taxon>Rhodobacterales</taxon>
        <taxon>Paracoccaceae</taxon>
        <taxon>Roseinatronobacter</taxon>
    </lineage>
</organism>
<evidence type="ECO:0000313" key="1">
    <source>
        <dbReference type="EMBL" id="MDD7970373.1"/>
    </source>
</evidence>
<dbReference type="EMBL" id="JAQZSM010000003">
    <property type="protein sequence ID" value="MDD7970373.1"/>
    <property type="molecule type" value="Genomic_DNA"/>
</dbReference>
<comment type="caution">
    <text evidence="1">The sequence shown here is derived from an EMBL/GenBank/DDBJ whole genome shotgun (WGS) entry which is preliminary data.</text>
</comment>
<dbReference type="InterPro" id="IPR021719">
    <property type="entry name" value="Prot_inh_I78"/>
</dbReference>
<dbReference type="Gene3D" id="3.30.10.10">
    <property type="entry name" value="Trypsin Inhibitor V, subunit A"/>
    <property type="match status" value="1"/>
</dbReference>
<dbReference type="RefSeq" id="WP_274350994.1">
    <property type="nucleotide sequence ID" value="NZ_JAQZSM010000003.1"/>
</dbReference>
<dbReference type="PROSITE" id="PS51257">
    <property type="entry name" value="PROKAR_LIPOPROTEIN"/>
    <property type="match status" value="1"/>
</dbReference>
<keyword evidence="2" id="KW-1185">Reference proteome</keyword>
<dbReference type="Pfam" id="PF11720">
    <property type="entry name" value="Inhibitor_I78"/>
    <property type="match status" value="1"/>
</dbReference>